<name>A0A1N7HV13_9FLAO</name>
<accession>A0A1N7HV13</accession>
<feature type="domain" description="Secretion system C-terminal sorting" evidence="3">
    <location>
        <begin position="446"/>
        <end position="511"/>
    </location>
</feature>
<dbReference type="OrthoDB" id="9805017at2"/>
<sequence length="513" mass="56818">MIKNYLVSASILITSLFSAQGVGLDLNFAQNGVTPSESTDRFEDIEVSYNGKILIAGERLQSTPYYNGMVKRYLPNGSVDTSFGTSGAASIDGGSSQGDIFHALKELPDHKILAIGKTDTAAGMFNYNYNLFMVRLNEDGTLDTTFGNNGKVVMNLGTNYDNGKKIFIDSAGRIVIFADKDAVSEAYQYTRGVVMRFSPNGTLDPTFAQSGILEINPTYYSKLNDLVFLNDGSMLIGGSYGYDSNDTYNRDMFIHKIDENGNFVNSFGTNGIKILDMENSGDFLSKIDVLPDGKIQLISAALSFGPKSTYVSRLNPDGSYDTTYKNSGKYVPNTNIPNHNKLWGGNVLILPDGNYLLCSSSQWTVVQNGNYDFVMVGLLQNGERNNAFNSTGSYAREISNAHEYLYSQHLTPDGGVYFIDQYRLYKFTNTYTLGLSEVISSKNLTIYPNPAQNVIHLDTNKRVLDIQIININGQIIRTVKDSKQVEIRDLSSGNYFLKISLEKEIVTLKFIKQ</sequence>
<organism evidence="4 5">
    <name type="scientific">Chryseobacterium shigense</name>
    <dbReference type="NCBI Taxonomy" id="297244"/>
    <lineage>
        <taxon>Bacteria</taxon>
        <taxon>Pseudomonadati</taxon>
        <taxon>Bacteroidota</taxon>
        <taxon>Flavobacteriia</taxon>
        <taxon>Flavobacteriales</taxon>
        <taxon>Weeksellaceae</taxon>
        <taxon>Chryseobacterium group</taxon>
        <taxon>Chryseobacterium</taxon>
    </lineage>
</organism>
<feature type="chain" id="PRO_5012207544" evidence="2">
    <location>
        <begin position="20"/>
        <end position="513"/>
    </location>
</feature>
<reference evidence="5" key="1">
    <citation type="submission" date="2017-01" db="EMBL/GenBank/DDBJ databases">
        <authorList>
            <person name="Varghese N."/>
            <person name="Submissions S."/>
        </authorList>
    </citation>
    <scope>NUCLEOTIDE SEQUENCE [LARGE SCALE GENOMIC DNA]</scope>
    <source>
        <strain evidence="5">DSM 17126</strain>
    </source>
</reference>
<evidence type="ECO:0000313" key="5">
    <source>
        <dbReference type="Proteomes" id="UP000186373"/>
    </source>
</evidence>
<dbReference type="NCBIfam" id="TIGR04183">
    <property type="entry name" value="Por_Secre_tail"/>
    <property type="match status" value="1"/>
</dbReference>
<gene>
    <name evidence="4" type="ORF">SAMN05421639_101236</name>
</gene>
<dbReference type="NCBIfam" id="TIGR02608">
    <property type="entry name" value="delta_60_rpt"/>
    <property type="match status" value="5"/>
</dbReference>
<evidence type="ECO:0000259" key="3">
    <source>
        <dbReference type="Pfam" id="PF18962"/>
    </source>
</evidence>
<proteinExistence type="predicted"/>
<keyword evidence="5" id="KW-1185">Reference proteome</keyword>
<dbReference type="Pfam" id="PF18962">
    <property type="entry name" value="Por_Secre_tail"/>
    <property type="match status" value="1"/>
</dbReference>
<evidence type="ECO:0000313" key="4">
    <source>
        <dbReference type="EMBL" id="SIS28665.1"/>
    </source>
</evidence>
<dbReference type="RefSeq" id="WP_076504048.1">
    <property type="nucleotide sequence ID" value="NZ_FTNY01000001.1"/>
</dbReference>
<dbReference type="SUPFAM" id="SSF63829">
    <property type="entry name" value="Calcium-dependent phosphotriesterase"/>
    <property type="match status" value="1"/>
</dbReference>
<dbReference type="Proteomes" id="UP000186373">
    <property type="component" value="Unassembled WGS sequence"/>
</dbReference>
<dbReference type="Gene3D" id="2.80.10.50">
    <property type="match status" value="2"/>
</dbReference>
<dbReference type="InterPro" id="IPR026444">
    <property type="entry name" value="Secre_tail"/>
</dbReference>
<dbReference type="EMBL" id="FTNY01000001">
    <property type="protein sequence ID" value="SIS28665.1"/>
    <property type="molecule type" value="Genomic_DNA"/>
</dbReference>
<evidence type="ECO:0000256" key="2">
    <source>
        <dbReference type="SAM" id="SignalP"/>
    </source>
</evidence>
<evidence type="ECO:0000256" key="1">
    <source>
        <dbReference type="ARBA" id="ARBA00022729"/>
    </source>
</evidence>
<protein>
    <submittedName>
        <fullName evidence="4">Delta-60 repeat domain-containing protein/Por secretion system C-terminal sorting domain-containing protein</fullName>
    </submittedName>
</protein>
<dbReference type="Pfam" id="PF17164">
    <property type="entry name" value="DUF5122"/>
    <property type="match status" value="4"/>
</dbReference>
<dbReference type="InterPro" id="IPR013431">
    <property type="entry name" value="Delta_60_rpt"/>
</dbReference>
<dbReference type="AlphaFoldDB" id="A0A1N7HV13"/>
<keyword evidence="1 2" id="KW-0732">Signal</keyword>
<feature type="signal peptide" evidence="2">
    <location>
        <begin position="1"/>
        <end position="19"/>
    </location>
</feature>